<keyword evidence="6" id="KW-1185">Reference proteome</keyword>
<proteinExistence type="predicted"/>
<reference evidence="5 6" key="1">
    <citation type="submission" date="2023-01" db="EMBL/GenBank/DDBJ databases">
        <title>Analysis of 21 Apiospora genomes using comparative genomics revels a genus with tremendous synthesis potential of carbohydrate active enzymes and secondary metabolites.</title>
        <authorList>
            <person name="Sorensen T."/>
        </authorList>
    </citation>
    <scope>NUCLEOTIDE SEQUENCE [LARGE SCALE GENOMIC DNA]</scope>
    <source>
        <strain evidence="5 6">CBS 135458</strain>
    </source>
</reference>
<dbReference type="InterPro" id="IPR017907">
    <property type="entry name" value="Znf_RING_CS"/>
</dbReference>
<evidence type="ECO:0000256" key="1">
    <source>
        <dbReference type="ARBA" id="ARBA00022723"/>
    </source>
</evidence>
<evidence type="ECO:0008006" key="7">
    <source>
        <dbReference type="Google" id="ProtNLM"/>
    </source>
</evidence>
<organism evidence="5 6">
    <name type="scientific">Apiospora phragmitis</name>
    <dbReference type="NCBI Taxonomy" id="2905665"/>
    <lineage>
        <taxon>Eukaryota</taxon>
        <taxon>Fungi</taxon>
        <taxon>Dikarya</taxon>
        <taxon>Ascomycota</taxon>
        <taxon>Pezizomycotina</taxon>
        <taxon>Sordariomycetes</taxon>
        <taxon>Xylariomycetidae</taxon>
        <taxon>Amphisphaeriales</taxon>
        <taxon>Apiosporaceae</taxon>
        <taxon>Apiospora</taxon>
    </lineage>
</organism>
<keyword evidence="2" id="KW-0863">Zinc-finger</keyword>
<sequence>MTVIEQPHTPLVDVDDETLALILELQRQDGELFGTMAKGKQREGSVPCDAEIALELHLEELAVATVSALDRRIARSIQRAVREDADTLKKIVDEEDMATQDRRMSLELSRGVARQPIASPAASTGIIKSVEDEDMELLEKMSYLYVSEHDGTDELDEQSDDETVIVGQEAESSRWAAARPHRTRECVACGDRRHFTDVLRAPCQHEYCRDCLRRLFEDAMRDESLFPPRCCKKPIPLDRNRLFLPQTLVETFREKAVEFSAPNRTYCHRKEFQAFLHPAKRANSVARYGDCSGDLHQLQGPKPRRRLPARRTASAGP</sequence>
<keyword evidence="1" id="KW-0479">Metal-binding</keyword>
<gene>
    <name evidence="5" type="ORF">PG994_012829</name>
</gene>
<evidence type="ECO:0000313" key="6">
    <source>
        <dbReference type="Proteomes" id="UP001480595"/>
    </source>
</evidence>
<dbReference type="PROSITE" id="PS00518">
    <property type="entry name" value="ZF_RING_1"/>
    <property type="match status" value="1"/>
</dbReference>
<dbReference type="GeneID" id="92097301"/>
<dbReference type="EMBL" id="JAQQWL010000013">
    <property type="protein sequence ID" value="KAK8042346.1"/>
    <property type="molecule type" value="Genomic_DNA"/>
</dbReference>
<evidence type="ECO:0000313" key="5">
    <source>
        <dbReference type="EMBL" id="KAK8042346.1"/>
    </source>
</evidence>
<accession>A0ABR1T6X4</accession>
<evidence type="ECO:0000256" key="3">
    <source>
        <dbReference type="ARBA" id="ARBA00022833"/>
    </source>
</evidence>
<feature type="region of interest" description="Disordered" evidence="4">
    <location>
        <begin position="294"/>
        <end position="317"/>
    </location>
</feature>
<evidence type="ECO:0000256" key="2">
    <source>
        <dbReference type="ARBA" id="ARBA00022771"/>
    </source>
</evidence>
<keyword evidence="3" id="KW-0862">Zinc</keyword>
<name>A0ABR1T6X4_9PEZI</name>
<dbReference type="RefSeq" id="XP_066709199.1">
    <property type="nucleotide sequence ID" value="XM_066864238.1"/>
</dbReference>
<dbReference type="InterPro" id="IPR013083">
    <property type="entry name" value="Znf_RING/FYVE/PHD"/>
</dbReference>
<protein>
    <recommendedName>
        <fullName evidence="7">RING-type domain-containing protein</fullName>
    </recommendedName>
</protein>
<dbReference type="CDD" id="cd16449">
    <property type="entry name" value="RING-HC"/>
    <property type="match status" value="1"/>
</dbReference>
<dbReference type="Gene3D" id="3.30.40.10">
    <property type="entry name" value="Zinc/RING finger domain, C3HC4 (zinc finger)"/>
    <property type="match status" value="1"/>
</dbReference>
<comment type="caution">
    <text evidence="5">The sequence shown here is derived from an EMBL/GenBank/DDBJ whole genome shotgun (WGS) entry which is preliminary data.</text>
</comment>
<dbReference type="SUPFAM" id="SSF57850">
    <property type="entry name" value="RING/U-box"/>
    <property type="match status" value="1"/>
</dbReference>
<evidence type="ECO:0000256" key="4">
    <source>
        <dbReference type="SAM" id="MobiDB-lite"/>
    </source>
</evidence>
<dbReference type="Proteomes" id="UP001480595">
    <property type="component" value="Unassembled WGS sequence"/>
</dbReference>